<gene>
    <name evidence="6" type="ORF">SAMN05421644_12017</name>
</gene>
<evidence type="ECO:0000256" key="1">
    <source>
        <dbReference type="ARBA" id="ARBA00002868"/>
    </source>
</evidence>
<dbReference type="InterPro" id="IPR003772">
    <property type="entry name" value="YceD"/>
</dbReference>
<dbReference type="EMBL" id="FNOW01000020">
    <property type="protein sequence ID" value="SDX92824.1"/>
    <property type="molecule type" value="Genomic_DNA"/>
</dbReference>
<dbReference type="InterPro" id="IPR039255">
    <property type="entry name" value="YceD_bac"/>
</dbReference>
<accession>A0A1H3FRN8</accession>
<dbReference type="GO" id="GO:0042254">
    <property type="term" value="P:ribosome biogenesis"/>
    <property type="evidence" value="ECO:0007669"/>
    <property type="project" value="UniProtKB-KW"/>
</dbReference>
<evidence type="ECO:0000256" key="5">
    <source>
        <dbReference type="ARBA" id="ARBA00031841"/>
    </source>
</evidence>
<dbReference type="RefSeq" id="WP_091333605.1">
    <property type="nucleotide sequence ID" value="NZ_FNOW01000020.1"/>
</dbReference>
<protein>
    <recommendedName>
        <fullName evidence="3">Large ribosomal RNA subunit accumulation protein YceD</fullName>
    </recommendedName>
    <alternativeName>
        <fullName evidence="5">23S rRNA accumulation protein YceD</fullName>
    </alternativeName>
</protein>
<evidence type="ECO:0000256" key="3">
    <source>
        <dbReference type="ARBA" id="ARBA00015716"/>
    </source>
</evidence>
<comment type="function">
    <text evidence="1">Plays a role in synthesis, processing and/or stability of 23S rRNA.</text>
</comment>
<organism evidence="6 7">
    <name type="scientific">Allochromatium warmingii</name>
    <name type="common">Chromatium warmingii</name>
    <dbReference type="NCBI Taxonomy" id="61595"/>
    <lineage>
        <taxon>Bacteria</taxon>
        <taxon>Pseudomonadati</taxon>
        <taxon>Pseudomonadota</taxon>
        <taxon>Gammaproteobacteria</taxon>
        <taxon>Chromatiales</taxon>
        <taxon>Chromatiaceae</taxon>
        <taxon>Allochromatium</taxon>
    </lineage>
</organism>
<dbReference type="OrthoDB" id="9786771at2"/>
<dbReference type="PANTHER" id="PTHR38099:SF1">
    <property type="entry name" value="LARGE RIBOSOMAL RNA SUBUNIT ACCUMULATION PROTEIN YCED"/>
    <property type="match status" value="1"/>
</dbReference>
<reference evidence="7" key="1">
    <citation type="submission" date="2016-10" db="EMBL/GenBank/DDBJ databases">
        <authorList>
            <person name="Varghese N."/>
            <person name="Submissions S."/>
        </authorList>
    </citation>
    <scope>NUCLEOTIDE SEQUENCE [LARGE SCALE GENOMIC DNA]</scope>
    <source>
        <strain evidence="7">DSM 173</strain>
    </source>
</reference>
<sequence length="186" mass="20535">MSTVLPDQLDPWRAAKNSLSFAGELPVARFPRLLEVGRVATDAIPAAVTYQLDFRRDAERGAVVEGLAQVRLCVRCERCLCDLWLDLDAPLALQLVRVEPNANAAASDYEPLVVTDDLLDPLALIEDELLLAIPPFPRHRVGECQAPEVANWARNPAYSESDDLSDADVADAPRHPFAVLERLKRS</sequence>
<keyword evidence="7" id="KW-1185">Reference proteome</keyword>
<dbReference type="GO" id="GO:0005829">
    <property type="term" value="C:cytosol"/>
    <property type="evidence" value="ECO:0007669"/>
    <property type="project" value="TreeGrafter"/>
</dbReference>
<evidence type="ECO:0000256" key="2">
    <source>
        <dbReference type="ARBA" id="ARBA00010740"/>
    </source>
</evidence>
<evidence type="ECO:0000256" key="4">
    <source>
        <dbReference type="ARBA" id="ARBA00022517"/>
    </source>
</evidence>
<proteinExistence type="inferred from homology"/>
<comment type="similarity">
    <text evidence="2">Belongs to the DUF177 domain family.</text>
</comment>
<evidence type="ECO:0000313" key="6">
    <source>
        <dbReference type="EMBL" id="SDX92824.1"/>
    </source>
</evidence>
<name>A0A1H3FRN8_ALLWA</name>
<dbReference type="PANTHER" id="PTHR38099">
    <property type="entry name" value="LARGE RIBOSOMAL RNA SUBUNIT ACCUMULATION PROTEIN YCED"/>
    <property type="match status" value="1"/>
</dbReference>
<keyword evidence="4" id="KW-0690">Ribosome biogenesis</keyword>
<evidence type="ECO:0000313" key="7">
    <source>
        <dbReference type="Proteomes" id="UP000198672"/>
    </source>
</evidence>
<dbReference type="STRING" id="61595.SAMN05421644_12017"/>
<dbReference type="Proteomes" id="UP000198672">
    <property type="component" value="Unassembled WGS sequence"/>
</dbReference>
<dbReference type="Pfam" id="PF02620">
    <property type="entry name" value="YceD"/>
    <property type="match status" value="1"/>
</dbReference>
<dbReference type="AlphaFoldDB" id="A0A1H3FRN8"/>